<dbReference type="RefSeq" id="WP_090391615.1">
    <property type="nucleotide sequence ID" value="NZ_FMZO01000011.1"/>
</dbReference>
<accession>A0A1G6WAR6</accession>
<dbReference type="EMBL" id="FMZO01000011">
    <property type="protein sequence ID" value="SDD62908.1"/>
    <property type="molecule type" value="Genomic_DNA"/>
</dbReference>
<dbReference type="GO" id="GO:0007165">
    <property type="term" value="P:signal transduction"/>
    <property type="evidence" value="ECO:0007669"/>
    <property type="project" value="TreeGrafter"/>
</dbReference>
<dbReference type="SMART" id="SM00245">
    <property type="entry name" value="TSPc"/>
    <property type="match status" value="1"/>
</dbReference>
<reference evidence="4" key="1">
    <citation type="submission" date="2016-10" db="EMBL/GenBank/DDBJ databases">
        <authorList>
            <person name="Varghese N."/>
            <person name="Submissions S."/>
        </authorList>
    </citation>
    <scope>NUCLEOTIDE SEQUENCE [LARGE SCALE GENOMIC DNA]</scope>
    <source>
        <strain evidence="4">DSM 25811 / CCM 8410 / LMG 26954 / E90</strain>
    </source>
</reference>
<gene>
    <name evidence="3" type="ORF">SAMN04487894_11161</name>
</gene>
<evidence type="ECO:0000313" key="3">
    <source>
        <dbReference type="EMBL" id="SDD62908.1"/>
    </source>
</evidence>
<feature type="domain" description="Tail specific protease" evidence="2">
    <location>
        <begin position="226"/>
        <end position="453"/>
    </location>
</feature>
<dbReference type="STRING" id="1285928.SAMN04487894_11161"/>
<dbReference type="OrthoDB" id="5480566at2"/>
<feature type="chain" id="PRO_5011580031" evidence="1">
    <location>
        <begin position="20"/>
        <end position="479"/>
    </location>
</feature>
<dbReference type="InterPro" id="IPR029045">
    <property type="entry name" value="ClpP/crotonase-like_dom_sf"/>
</dbReference>
<dbReference type="PANTHER" id="PTHR32060:SF30">
    <property type="entry name" value="CARBOXY-TERMINAL PROCESSING PROTEASE CTPA"/>
    <property type="match status" value="1"/>
</dbReference>
<dbReference type="GO" id="GO:0006508">
    <property type="term" value="P:proteolysis"/>
    <property type="evidence" value="ECO:0007669"/>
    <property type="project" value="InterPro"/>
</dbReference>
<dbReference type="GO" id="GO:0030288">
    <property type="term" value="C:outer membrane-bounded periplasmic space"/>
    <property type="evidence" value="ECO:0007669"/>
    <property type="project" value="TreeGrafter"/>
</dbReference>
<keyword evidence="1" id="KW-0732">Signal</keyword>
<dbReference type="AlphaFoldDB" id="A0A1G6WAR6"/>
<dbReference type="Pfam" id="PF03572">
    <property type="entry name" value="Peptidase_S41"/>
    <property type="match status" value="1"/>
</dbReference>
<evidence type="ECO:0000313" key="4">
    <source>
        <dbReference type="Proteomes" id="UP000198757"/>
    </source>
</evidence>
<dbReference type="PANTHER" id="PTHR32060">
    <property type="entry name" value="TAIL-SPECIFIC PROTEASE"/>
    <property type="match status" value="1"/>
</dbReference>
<organism evidence="3 4">
    <name type="scientific">Niabella drilacis (strain DSM 25811 / CCM 8410 / CCUG 62505 / LMG 26954 / E90)</name>
    <dbReference type="NCBI Taxonomy" id="1285928"/>
    <lineage>
        <taxon>Bacteria</taxon>
        <taxon>Pseudomonadati</taxon>
        <taxon>Bacteroidota</taxon>
        <taxon>Chitinophagia</taxon>
        <taxon>Chitinophagales</taxon>
        <taxon>Chitinophagaceae</taxon>
        <taxon>Niabella</taxon>
    </lineage>
</organism>
<dbReference type="Gene3D" id="3.90.226.10">
    <property type="entry name" value="2-enoyl-CoA Hydratase, Chain A, domain 1"/>
    <property type="match status" value="1"/>
</dbReference>
<dbReference type="Proteomes" id="UP000198757">
    <property type="component" value="Unassembled WGS sequence"/>
</dbReference>
<name>A0A1G6WAR6_NIADE</name>
<proteinExistence type="predicted"/>
<dbReference type="GO" id="GO:0004175">
    <property type="term" value="F:endopeptidase activity"/>
    <property type="evidence" value="ECO:0007669"/>
    <property type="project" value="TreeGrafter"/>
</dbReference>
<keyword evidence="4" id="KW-1185">Reference proteome</keyword>
<evidence type="ECO:0000259" key="2">
    <source>
        <dbReference type="SMART" id="SM00245"/>
    </source>
</evidence>
<dbReference type="GO" id="GO:0008236">
    <property type="term" value="F:serine-type peptidase activity"/>
    <property type="evidence" value="ECO:0007669"/>
    <property type="project" value="InterPro"/>
</dbReference>
<dbReference type="SUPFAM" id="SSF52096">
    <property type="entry name" value="ClpP/crotonase"/>
    <property type="match status" value="1"/>
</dbReference>
<feature type="signal peptide" evidence="1">
    <location>
        <begin position="1"/>
        <end position="19"/>
    </location>
</feature>
<dbReference type="InterPro" id="IPR005151">
    <property type="entry name" value="Tail-specific_protease"/>
</dbReference>
<protein>
    <submittedName>
        <fullName evidence="3">Peptidase family S41</fullName>
    </submittedName>
</protein>
<evidence type="ECO:0000256" key="1">
    <source>
        <dbReference type="SAM" id="SignalP"/>
    </source>
</evidence>
<sequence>MTKYIAVILLLLWNAILCAQHPARKEQQQILYQLLAQKHAPADLRADVDTVYRVLQQNHPDLYTYISKKELEQKFDSLRSSLKAPLTSQQFRSRLMTVLSQIGDGHIELTQDISFLDALEAADVAPYNEDYIRPVMQLRLKIIDNRLFLYKNYSRDTTIRPGAEILSIDGLPAAAIIRKLLSTYISSDGYNTTFKYQLFNNGQFCNAARMAFDYGDTVRYLIRQDGKTQTHLITQRPEADVAPENEDPSKNFDDGWAINEPGAPMVLTVGRFVKQNGEAFYKSVFRTAARQKVGTLIIDLRNNPGGNLEHLKNLYRFLIDTPRYLFRIGAPKPGSVMDSLLKQDADLRRTYTDLDKPVMPADSFRFTGKIFVLINGASFSAASMLPARLRELKNVTLVGSETGGGSQGCTAVFYYTAILEHTKLKFRQGLLPVMVPGSPSVKGRGVMPDVEIRYRLSDYLEKKDPEMDWVFRKIGYHPR</sequence>